<dbReference type="InterPro" id="IPR003172">
    <property type="entry name" value="ML_dom"/>
</dbReference>
<keyword evidence="4" id="KW-1133">Transmembrane helix</keyword>
<dbReference type="SMART" id="SM00737">
    <property type="entry name" value="ML"/>
    <property type="match status" value="1"/>
</dbReference>
<dbReference type="GO" id="GO:0015918">
    <property type="term" value="P:sterol transport"/>
    <property type="evidence" value="ECO:0007669"/>
    <property type="project" value="InterPro"/>
</dbReference>
<dbReference type="Gene3D" id="2.60.40.770">
    <property type="match status" value="1"/>
</dbReference>
<feature type="transmembrane region" description="Helical" evidence="4">
    <location>
        <begin position="39"/>
        <end position="58"/>
    </location>
</feature>
<dbReference type="EMBL" id="KY563621">
    <property type="protein sequence ID" value="ARK20030.1"/>
    <property type="molecule type" value="mRNA"/>
</dbReference>
<dbReference type="GO" id="GO:0005576">
    <property type="term" value="C:extracellular region"/>
    <property type="evidence" value="ECO:0007669"/>
    <property type="project" value="UniProtKB-SubCell"/>
</dbReference>
<evidence type="ECO:0000256" key="2">
    <source>
        <dbReference type="ARBA" id="ARBA00006370"/>
    </source>
</evidence>
<keyword evidence="3" id="KW-0964">Secreted</keyword>
<dbReference type="Pfam" id="PF02221">
    <property type="entry name" value="E1_DerP2_DerF2"/>
    <property type="match status" value="1"/>
</dbReference>
<comment type="subcellular location">
    <subcellularLocation>
        <location evidence="1">Secreted</location>
    </subcellularLocation>
</comment>
<evidence type="ECO:0000256" key="1">
    <source>
        <dbReference type="ARBA" id="ARBA00004613"/>
    </source>
</evidence>
<reference evidence="6" key="1">
    <citation type="submission" date="2017-02" db="EMBL/GenBank/DDBJ databases">
        <title>Parasitoid Jewel Wasp Mounts Multi-Pronged Neurochemical Attack to Hijack a Host Brain.</title>
        <authorList>
            <person name="Arvidson R.S."/>
            <person name="Kaiser M."/>
            <person name="Libersat F."/>
            <person name="Adams M.E."/>
        </authorList>
    </citation>
    <scope>NUCLEOTIDE SEQUENCE</scope>
    <source>
        <strain evidence="6">248</strain>
    </source>
</reference>
<dbReference type="SUPFAM" id="SSF81296">
    <property type="entry name" value="E set domains"/>
    <property type="match status" value="1"/>
</dbReference>
<evidence type="ECO:0000256" key="3">
    <source>
        <dbReference type="ARBA" id="ARBA00022525"/>
    </source>
</evidence>
<proteinExistence type="evidence at transcript level"/>
<name>A0A1W6EWD0_AMPCP</name>
<evidence type="ECO:0000256" key="4">
    <source>
        <dbReference type="SAM" id="Phobius"/>
    </source>
</evidence>
<keyword evidence="4" id="KW-0812">Transmembrane</keyword>
<accession>A0A1W6EWD0</accession>
<organism evidence="6">
    <name type="scientific">Ampulex compressa</name>
    <name type="common">Emerald cockroach wasp</name>
    <dbReference type="NCBI Taxonomy" id="860918"/>
    <lineage>
        <taxon>Eukaryota</taxon>
        <taxon>Metazoa</taxon>
        <taxon>Ecdysozoa</taxon>
        <taxon>Arthropoda</taxon>
        <taxon>Hexapoda</taxon>
        <taxon>Insecta</taxon>
        <taxon>Pterygota</taxon>
        <taxon>Neoptera</taxon>
        <taxon>Endopterygota</taxon>
        <taxon>Hymenoptera</taxon>
        <taxon>Apocrita</taxon>
        <taxon>Aculeata</taxon>
        <taxon>Apoidea</taxon>
        <taxon>Ampulicidae</taxon>
        <taxon>Ampulicini</taxon>
        <taxon>Ampulex</taxon>
    </lineage>
</organism>
<feature type="domain" description="MD-2-related lipid-recognition" evidence="5">
    <location>
        <begin position="58"/>
        <end position="187"/>
    </location>
</feature>
<evidence type="ECO:0000259" key="5">
    <source>
        <dbReference type="SMART" id="SM00737"/>
    </source>
</evidence>
<dbReference type="PANTHER" id="PTHR11306">
    <property type="entry name" value="NIEMANN PICK TYPE C2 PROTEIN NPC2-RELATED"/>
    <property type="match status" value="1"/>
</dbReference>
<dbReference type="AlphaFoldDB" id="A0A1W6EWD0"/>
<dbReference type="InterPro" id="IPR014756">
    <property type="entry name" value="Ig_E-set"/>
</dbReference>
<evidence type="ECO:0000313" key="6">
    <source>
        <dbReference type="EMBL" id="ARK20030.1"/>
    </source>
</evidence>
<comment type="similarity">
    <text evidence="2">Belongs to the NPC2 family.</text>
</comment>
<sequence>MPQPHQHLPTYRASTRTPGSSFFHFATNRSPRMNQNREIAFAFLFLAFFMACAEVIQWESCPYTDDNPTINCIVHEVRVNPCQEAAEHKPCKLKRGHAANISFNYTANFEGTELKSRAYWSSEVADLPFMGMSTNACSATPCPAVSGLTQIYNTSLNISKTFPVRTYKLKWKLWNEEEQECCFMFYIKLQK</sequence>
<dbReference type="InterPro" id="IPR039670">
    <property type="entry name" value="NPC2-like"/>
</dbReference>
<protein>
    <submittedName>
        <fullName evidence="6">Ecdysteroid-regulated 16 kDa protein</fullName>
    </submittedName>
</protein>
<dbReference type="FunFam" id="2.60.40.770:FF:000001">
    <property type="entry name" value="NPC intracellular cholesterol transporter 2"/>
    <property type="match status" value="1"/>
</dbReference>
<dbReference type="PANTHER" id="PTHR11306:SF55">
    <property type="entry name" value="GEO08227P1-RELATED"/>
    <property type="match status" value="1"/>
</dbReference>
<dbReference type="GO" id="GO:0032934">
    <property type="term" value="F:sterol binding"/>
    <property type="evidence" value="ECO:0007669"/>
    <property type="project" value="InterPro"/>
</dbReference>
<keyword evidence="4" id="KW-0472">Membrane</keyword>